<evidence type="ECO:0000313" key="1">
    <source>
        <dbReference type="EMBL" id="PWA36662.1"/>
    </source>
</evidence>
<keyword evidence="2" id="KW-1185">Reference proteome</keyword>
<dbReference type="Proteomes" id="UP000245207">
    <property type="component" value="Unassembled WGS sequence"/>
</dbReference>
<gene>
    <name evidence="1" type="ORF">CTI12_AA597690</name>
</gene>
<proteinExistence type="predicted"/>
<dbReference type="AlphaFoldDB" id="A0A2U1KIV5"/>
<organism evidence="1 2">
    <name type="scientific">Artemisia annua</name>
    <name type="common">Sweet wormwood</name>
    <dbReference type="NCBI Taxonomy" id="35608"/>
    <lineage>
        <taxon>Eukaryota</taxon>
        <taxon>Viridiplantae</taxon>
        <taxon>Streptophyta</taxon>
        <taxon>Embryophyta</taxon>
        <taxon>Tracheophyta</taxon>
        <taxon>Spermatophyta</taxon>
        <taxon>Magnoliopsida</taxon>
        <taxon>eudicotyledons</taxon>
        <taxon>Gunneridae</taxon>
        <taxon>Pentapetalae</taxon>
        <taxon>asterids</taxon>
        <taxon>campanulids</taxon>
        <taxon>Asterales</taxon>
        <taxon>Asteraceae</taxon>
        <taxon>Asteroideae</taxon>
        <taxon>Anthemideae</taxon>
        <taxon>Artemisiinae</taxon>
        <taxon>Artemisia</taxon>
    </lineage>
</organism>
<evidence type="ECO:0000313" key="2">
    <source>
        <dbReference type="Proteomes" id="UP000245207"/>
    </source>
</evidence>
<accession>A0A2U1KIV5</accession>
<reference evidence="1 2" key="1">
    <citation type="journal article" date="2018" name="Mol. Plant">
        <title>The genome of Artemisia annua provides insight into the evolution of Asteraceae family and artemisinin biosynthesis.</title>
        <authorList>
            <person name="Shen Q."/>
            <person name="Zhang L."/>
            <person name="Liao Z."/>
            <person name="Wang S."/>
            <person name="Yan T."/>
            <person name="Shi P."/>
            <person name="Liu M."/>
            <person name="Fu X."/>
            <person name="Pan Q."/>
            <person name="Wang Y."/>
            <person name="Lv Z."/>
            <person name="Lu X."/>
            <person name="Zhang F."/>
            <person name="Jiang W."/>
            <person name="Ma Y."/>
            <person name="Chen M."/>
            <person name="Hao X."/>
            <person name="Li L."/>
            <person name="Tang Y."/>
            <person name="Lv G."/>
            <person name="Zhou Y."/>
            <person name="Sun X."/>
            <person name="Brodelius P.E."/>
            <person name="Rose J.K.C."/>
            <person name="Tang K."/>
        </authorList>
    </citation>
    <scope>NUCLEOTIDE SEQUENCE [LARGE SCALE GENOMIC DNA]</scope>
    <source>
        <strain evidence="2">cv. Huhao1</strain>
        <tissue evidence="1">Leaf</tissue>
    </source>
</reference>
<dbReference type="OrthoDB" id="10486546at2759"/>
<comment type="caution">
    <text evidence="1">The sequence shown here is derived from an EMBL/GenBank/DDBJ whole genome shotgun (WGS) entry which is preliminary data.</text>
</comment>
<sequence length="138" mass="16456">MADIMFVKLEDGRIIKLEGDYNIQELVRRNMMKFKFVKEVGEVYRKISLLEPHPTVRNRLMARLFAVPDFLRNFISLAWMSDEWFVMAIRNLKDRLGYVLFPVAQEIDKHFENTHRLGYGSALMRSLDMLPKESFTYF</sequence>
<dbReference type="EMBL" id="PKPP01017846">
    <property type="protein sequence ID" value="PWA36662.1"/>
    <property type="molecule type" value="Genomic_DNA"/>
</dbReference>
<name>A0A2U1KIV5_ARTAN</name>
<protein>
    <submittedName>
        <fullName evidence="1">Uncharacterized protein</fullName>
    </submittedName>
</protein>